<name>A0A7L4ZYL6_9BACT</name>
<feature type="compositionally biased region" description="Basic and acidic residues" evidence="1">
    <location>
        <begin position="33"/>
        <end position="45"/>
    </location>
</feature>
<comment type="caution">
    <text evidence="2">The sequence shown here is derived from an EMBL/GenBank/DDBJ whole genome shotgun (WGS) entry which is preliminary data.</text>
</comment>
<dbReference type="Proteomes" id="UP000326380">
    <property type="component" value="Unassembled WGS sequence"/>
</dbReference>
<protein>
    <submittedName>
        <fullName evidence="2">Uncharacterized protein</fullName>
    </submittedName>
</protein>
<evidence type="ECO:0000313" key="3">
    <source>
        <dbReference type="Proteomes" id="UP000326380"/>
    </source>
</evidence>
<proteinExistence type="predicted"/>
<dbReference type="EMBL" id="VTWU01000003">
    <property type="protein sequence ID" value="KAA9333384.1"/>
    <property type="molecule type" value="Genomic_DNA"/>
</dbReference>
<sequence length="60" mass="6533">MSYLKKILPLALMSAALGGGLMPGLRFPERINHEETNEGAAERNRKAAAKRARKAAKRNG</sequence>
<organism evidence="2 3">
    <name type="scientific">Hymenobacter busanensis</name>
    <dbReference type="NCBI Taxonomy" id="2607656"/>
    <lineage>
        <taxon>Bacteria</taxon>
        <taxon>Pseudomonadati</taxon>
        <taxon>Bacteroidota</taxon>
        <taxon>Cytophagia</taxon>
        <taxon>Cytophagales</taxon>
        <taxon>Hymenobacteraceae</taxon>
        <taxon>Hymenobacter</taxon>
    </lineage>
</organism>
<evidence type="ECO:0000256" key="1">
    <source>
        <dbReference type="SAM" id="MobiDB-lite"/>
    </source>
</evidence>
<gene>
    <name evidence="2" type="ORF">F0P96_10470</name>
</gene>
<feature type="region of interest" description="Disordered" evidence="1">
    <location>
        <begin position="33"/>
        <end position="60"/>
    </location>
</feature>
<keyword evidence="3" id="KW-1185">Reference proteome</keyword>
<dbReference type="RefSeq" id="WP_151078805.1">
    <property type="nucleotide sequence ID" value="NZ_CP047647.1"/>
</dbReference>
<reference evidence="2 3" key="1">
    <citation type="submission" date="2019-09" db="EMBL/GenBank/DDBJ databases">
        <title>Genome sequence of Hymenobacter sp. M3.</title>
        <authorList>
            <person name="Srinivasan S."/>
        </authorList>
    </citation>
    <scope>NUCLEOTIDE SEQUENCE [LARGE SCALE GENOMIC DNA]</scope>
    <source>
        <strain evidence="2 3">M3</strain>
    </source>
</reference>
<feature type="compositionally biased region" description="Basic residues" evidence="1">
    <location>
        <begin position="46"/>
        <end position="60"/>
    </location>
</feature>
<dbReference type="AlphaFoldDB" id="A0A7L4ZYL6"/>
<accession>A0A7L4ZYL6</accession>
<evidence type="ECO:0000313" key="2">
    <source>
        <dbReference type="EMBL" id="KAA9333384.1"/>
    </source>
</evidence>